<gene>
    <name evidence="2" type="ORF">S12H4_41220</name>
</gene>
<feature type="compositionally biased region" description="Basic and acidic residues" evidence="1">
    <location>
        <begin position="65"/>
        <end position="78"/>
    </location>
</feature>
<feature type="region of interest" description="Disordered" evidence="1">
    <location>
        <begin position="57"/>
        <end position="96"/>
    </location>
</feature>
<proteinExistence type="predicted"/>
<protein>
    <submittedName>
        <fullName evidence="2">Uncharacterized protein</fullName>
    </submittedName>
</protein>
<name>X1V4C5_9ZZZZ</name>
<dbReference type="Gene3D" id="1.20.120.330">
    <property type="entry name" value="Nucleotidyltransferases domain 2"/>
    <property type="match status" value="1"/>
</dbReference>
<dbReference type="SUPFAM" id="SSF57997">
    <property type="entry name" value="Tropomyosin"/>
    <property type="match status" value="1"/>
</dbReference>
<accession>X1V4C5</accession>
<organism evidence="2">
    <name type="scientific">marine sediment metagenome</name>
    <dbReference type="NCBI Taxonomy" id="412755"/>
    <lineage>
        <taxon>unclassified sequences</taxon>
        <taxon>metagenomes</taxon>
        <taxon>ecological metagenomes</taxon>
    </lineage>
</organism>
<dbReference type="AlphaFoldDB" id="X1V4C5"/>
<dbReference type="PROSITE" id="PS51257">
    <property type="entry name" value="PROKAR_LIPOPROTEIN"/>
    <property type="match status" value="1"/>
</dbReference>
<dbReference type="EMBL" id="BARW01025094">
    <property type="protein sequence ID" value="GAI99454.1"/>
    <property type="molecule type" value="Genomic_DNA"/>
</dbReference>
<comment type="caution">
    <text evidence="2">The sequence shown here is derived from an EMBL/GenBank/DDBJ whole genome shotgun (WGS) entry which is preliminary data.</text>
</comment>
<evidence type="ECO:0000313" key="2">
    <source>
        <dbReference type="EMBL" id="GAI99454.1"/>
    </source>
</evidence>
<sequence length="168" mass="18429">MRKRWFLLGMILLLVPWLTIGCGIAQEQYDAVVSDLTKAQQDLQSVRAELKASQAKNSELTSSLEETRGELKAAKSELEASQAKNSELTSSLEETKTELEATKSEYESFKSEGKRLLVLLAGNLGLNGPILGINSALLLKDLGPIPKRAETITSRLSTLKDLKKAELQ</sequence>
<feature type="non-terminal residue" evidence="2">
    <location>
        <position position="168"/>
    </location>
</feature>
<reference evidence="2" key="1">
    <citation type="journal article" date="2014" name="Front. Microbiol.">
        <title>High frequency of phylogenetically diverse reductive dehalogenase-homologous genes in deep subseafloor sedimentary metagenomes.</title>
        <authorList>
            <person name="Kawai M."/>
            <person name="Futagami T."/>
            <person name="Toyoda A."/>
            <person name="Takaki Y."/>
            <person name="Nishi S."/>
            <person name="Hori S."/>
            <person name="Arai W."/>
            <person name="Tsubouchi T."/>
            <person name="Morono Y."/>
            <person name="Uchiyama I."/>
            <person name="Ito T."/>
            <person name="Fujiyama A."/>
            <person name="Inagaki F."/>
            <person name="Takami H."/>
        </authorList>
    </citation>
    <scope>NUCLEOTIDE SEQUENCE</scope>
    <source>
        <strain evidence="2">Expedition CK06-06</strain>
    </source>
</reference>
<evidence type="ECO:0000256" key="1">
    <source>
        <dbReference type="SAM" id="MobiDB-lite"/>
    </source>
</evidence>